<dbReference type="OrthoDB" id="9784339at2"/>
<accession>A0A5A8F3X2</accession>
<proteinExistence type="predicted"/>
<dbReference type="PANTHER" id="PTHR43428:SF1">
    <property type="entry name" value="ARSENATE REDUCTASE"/>
    <property type="match status" value="1"/>
</dbReference>
<dbReference type="AlphaFoldDB" id="A0A5A8F3X2"/>
<dbReference type="GO" id="GO:0046685">
    <property type="term" value="P:response to arsenic-containing substance"/>
    <property type="evidence" value="ECO:0007669"/>
    <property type="project" value="UniProtKB-KW"/>
</dbReference>
<dbReference type="InterPro" id="IPR023485">
    <property type="entry name" value="Ptyr_pPase"/>
</dbReference>
<protein>
    <submittedName>
        <fullName evidence="3">Arsenate reductase ArsC</fullName>
    </submittedName>
</protein>
<organism evidence="3 4">
    <name type="scientific">Deferribacter autotrophicus</name>
    <dbReference type="NCBI Taxonomy" id="500465"/>
    <lineage>
        <taxon>Bacteria</taxon>
        <taxon>Pseudomonadati</taxon>
        <taxon>Deferribacterota</taxon>
        <taxon>Deferribacteres</taxon>
        <taxon>Deferribacterales</taxon>
        <taxon>Deferribacteraceae</taxon>
        <taxon>Deferribacter</taxon>
    </lineage>
</organism>
<evidence type="ECO:0000259" key="2">
    <source>
        <dbReference type="SMART" id="SM00226"/>
    </source>
</evidence>
<evidence type="ECO:0000256" key="1">
    <source>
        <dbReference type="ARBA" id="ARBA00022849"/>
    </source>
</evidence>
<dbReference type="CDD" id="cd16345">
    <property type="entry name" value="LMWP_ArsC"/>
    <property type="match status" value="1"/>
</dbReference>
<name>A0A5A8F3X2_9BACT</name>
<dbReference type="Pfam" id="PF01451">
    <property type="entry name" value="LMWPc"/>
    <property type="match status" value="1"/>
</dbReference>
<dbReference type="Proteomes" id="UP000322876">
    <property type="component" value="Unassembled WGS sequence"/>
</dbReference>
<dbReference type="RefSeq" id="WP_149266482.1">
    <property type="nucleotide sequence ID" value="NZ_VFJB01000005.1"/>
</dbReference>
<evidence type="ECO:0000313" key="3">
    <source>
        <dbReference type="EMBL" id="KAA0258161.1"/>
    </source>
</evidence>
<reference evidence="3 4" key="1">
    <citation type="submission" date="2019-06" db="EMBL/GenBank/DDBJ databases">
        <title>Genomic insights into carbon and energy metabolism of Deferribacter autotrophicus revealed new metabolic traits in the phylum Deferribacteres.</title>
        <authorList>
            <person name="Slobodkin A.I."/>
            <person name="Slobodkina G.B."/>
            <person name="Allioux M."/>
            <person name="Alain K."/>
            <person name="Jebbar M."/>
            <person name="Shadrin V."/>
            <person name="Kublanov I.V."/>
            <person name="Toshchakov S.V."/>
            <person name="Bonch-Osmolovskaya E.A."/>
        </authorList>
    </citation>
    <scope>NUCLEOTIDE SEQUENCE [LARGE SCALE GENOMIC DNA]</scope>
    <source>
        <strain evidence="3 4">SL50</strain>
    </source>
</reference>
<dbReference type="PANTHER" id="PTHR43428">
    <property type="entry name" value="ARSENATE REDUCTASE"/>
    <property type="match status" value="1"/>
</dbReference>
<comment type="caution">
    <text evidence="3">The sequence shown here is derived from an EMBL/GenBank/DDBJ whole genome shotgun (WGS) entry which is preliminary data.</text>
</comment>
<keyword evidence="1" id="KW-0059">Arsenical resistance</keyword>
<keyword evidence="4" id="KW-1185">Reference proteome</keyword>
<evidence type="ECO:0000313" key="4">
    <source>
        <dbReference type="Proteomes" id="UP000322876"/>
    </source>
</evidence>
<dbReference type="SUPFAM" id="SSF52788">
    <property type="entry name" value="Phosphotyrosine protein phosphatases I"/>
    <property type="match status" value="1"/>
</dbReference>
<dbReference type="Gene3D" id="3.40.50.2300">
    <property type="match status" value="1"/>
</dbReference>
<dbReference type="InterPro" id="IPR036196">
    <property type="entry name" value="Ptyr_pPase_sf"/>
</dbReference>
<sequence length="138" mass="15638">MKKKLLFLCTGNSCRSQMAEGYGRLYLGDRFDVYSAGIEKHGLNHYMIKVMEEDGVDVSNHYSKTLNDLSDIDFDVVVTVCGHANETCPAYLAKAKIIHRGFEDPAKATGSEDEILQVFRKVRDEIKNYIKNELSKLI</sequence>
<dbReference type="EMBL" id="VFJB01000005">
    <property type="protein sequence ID" value="KAA0258161.1"/>
    <property type="molecule type" value="Genomic_DNA"/>
</dbReference>
<gene>
    <name evidence="3" type="ORF">FHQ18_07140</name>
</gene>
<feature type="domain" description="Phosphotyrosine protein phosphatase I" evidence="2">
    <location>
        <begin position="3"/>
        <end position="136"/>
    </location>
</feature>
<dbReference type="SMART" id="SM00226">
    <property type="entry name" value="LMWPc"/>
    <property type="match status" value="1"/>
</dbReference>